<name>A0A6J7RMF6_9ZZZZ</name>
<evidence type="ECO:0000256" key="2">
    <source>
        <dbReference type="ARBA" id="ARBA00022448"/>
    </source>
</evidence>
<evidence type="ECO:0000256" key="5">
    <source>
        <dbReference type="ARBA" id="ARBA00022927"/>
    </source>
</evidence>
<dbReference type="InterPro" id="IPR005807">
    <property type="entry name" value="SecE_bac"/>
</dbReference>
<dbReference type="Gene3D" id="1.20.5.1030">
    <property type="entry name" value="Preprotein translocase secy subunit"/>
    <property type="match status" value="1"/>
</dbReference>
<keyword evidence="6 10" id="KW-1133">Transmembrane helix</keyword>
<dbReference type="InterPro" id="IPR038379">
    <property type="entry name" value="SecE_sf"/>
</dbReference>
<feature type="transmembrane region" description="Helical" evidence="10">
    <location>
        <begin position="52"/>
        <end position="77"/>
    </location>
</feature>
<dbReference type="GO" id="GO:0008320">
    <property type="term" value="F:protein transmembrane transporter activity"/>
    <property type="evidence" value="ECO:0007669"/>
    <property type="project" value="InterPro"/>
</dbReference>
<evidence type="ECO:0000313" key="11">
    <source>
        <dbReference type="EMBL" id="CAB4946486.1"/>
    </source>
</evidence>
<evidence type="ECO:0000256" key="9">
    <source>
        <dbReference type="SAM" id="MobiDB-lite"/>
    </source>
</evidence>
<evidence type="ECO:0000256" key="6">
    <source>
        <dbReference type="ARBA" id="ARBA00022989"/>
    </source>
</evidence>
<keyword evidence="3" id="KW-1003">Cell membrane</keyword>
<evidence type="ECO:0000256" key="7">
    <source>
        <dbReference type="ARBA" id="ARBA00023010"/>
    </source>
</evidence>
<dbReference type="EMBL" id="CAFBPU010000014">
    <property type="protein sequence ID" value="CAB5029834.1"/>
    <property type="molecule type" value="Genomic_DNA"/>
</dbReference>
<accession>A0A6J7RMF6</accession>
<evidence type="ECO:0000313" key="12">
    <source>
        <dbReference type="EMBL" id="CAB5029834.1"/>
    </source>
</evidence>
<evidence type="ECO:0000256" key="10">
    <source>
        <dbReference type="SAM" id="Phobius"/>
    </source>
</evidence>
<feature type="region of interest" description="Disordered" evidence="9">
    <location>
        <begin position="1"/>
        <end position="24"/>
    </location>
</feature>
<evidence type="ECO:0000256" key="8">
    <source>
        <dbReference type="ARBA" id="ARBA00023136"/>
    </source>
</evidence>
<dbReference type="GO" id="GO:0009306">
    <property type="term" value="P:protein secretion"/>
    <property type="evidence" value="ECO:0007669"/>
    <property type="project" value="InterPro"/>
</dbReference>
<dbReference type="HAMAP" id="MF_00422">
    <property type="entry name" value="SecE"/>
    <property type="match status" value="1"/>
</dbReference>
<keyword evidence="4 10" id="KW-0812">Transmembrane</keyword>
<keyword evidence="2" id="KW-0813">Transport</keyword>
<dbReference type="EMBL" id="CAFBND010000055">
    <property type="protein sequence ID" value="CAB4946486.1"/>
    <property type="molecule type" value="Genomic_DNA"/>
</dbReference>
<gene>
    <name evidence="11" type="ORF">UFOPK3752_01388</name>
    <name evidence="12" type="ORF">UFOPK4150_00847</name>
</gene>
<keyword evidence="8 10" id="KW-0472">Membrane</keyword>
<dbReference type="GO" id="GO:0006605">
    <property type="term" value="P:protein targeting"/>
    <property type="evidence" value="ECO:0007669"/>
    <property type="project" value="InterPro"/>
</dbReference>
<proteinExistence type="inferred from homology"/>
<dbReference type="GO" id="GO:0006886">
    <property type="term" value="P:intracellular protein transport"/>
    <property type="evidence" value="ECO:0007669"/>
    <property type="project" value="InterPro"/>
</dbReference>
<protein>
    <submittedName>
        <fullName evidence="12">Unannotated protein</fullName>
    </submittedName>
</protein>
<dbReference type="Pfam" id="PF00584">
    <property type="entry name" value="SecE"/>
    <property type="match status" value="1"/>
</dbReference>
<dbReference type="PANTHER" id="PTHR33910:SF1">
    <property type="entry name" value="PROTEIN TRANSLOCASE SUBUNIT SECE"/>
    <property type="match status" value="1"/>
</dbReference>
<evidence type="ECO:0000256" key="1">
    <source>
        <dbReference type="ARBA" id="ARBA00004370"/>
    </source>
</evidence>
<evidence type="ECO:0000256" key="3">
    <source>
        <dbReference type="ARBA" id="ARBA00022475"/>
    </source>
</evidence>
<dbReference type="AlphaFoldDB" id="A0A6J7RMF6"/>
<keyword evidence="7" id="KW-0811">Translocation</keyword>
<reference evidence="12" key="1">
    <citation type="submission" date="2020-05" db="EMBL/GenBank/DDBJ databases">
        <authorList>
            <person name="Chiriac C."/>
            <person name="Salcher M."/>
            <person name="Ghai R."/>
            <person name="Kavagutti S V."/>
        </authorList>
    </citation>
    <scope>NUCLEOTIDE SEQUENCE</scope>
</reference>
<evidence type="ECO:0000256" key="4">
    <source>
        <dbReference type="ARBA" id="ARBA00022692"/>
    </source>
</evidence>
<dbReference type="GO" id="GO:0005886">
    <property type="term" value="C:plasma membrane"/>
    <property type="evidence" value="ECO:0007669"/>
    <property type="project" value="TreeGrafter"/>
</dbReference>
<dbReference type="NCBIfam" id="TIGR00964">
    <property type="entry name" value="secE_bact"/>
    <property type="match status" value="1"/>
</dbReference>
<dbReference type="GO" id="GO:0043952">
    <property type="term" value="P:protein transport by the Sec complex"/>
    <property type="evidence" value="ECO:0007669"/>
    <property type="project" value="TreeGrafter"/>
</dbReference>
<sequence length="87" mass="9583">MSDTVDAAVPDRDRPSGGAAGDRPRLGARLALFYRQVVSELRKVIWPTRRDLLSYTWVVIIFVTVVAIIVAGLDLIFAKVVLRVFGG</sequence>
<dbReference type="PANTHER" id="PTHR33910">
    <property type="entry name" value="PROTEIN TRANSLOCASE SUBUNIT SECE"/>
    <property type="match status" value="1"/>
</dbReference>
<organism evidence="12">
    <name type="scientific">freshwater metagenome</name>
    <dbReference type="NCBI Taxonomy" id="449393"/>
    <lineage>
        <taxon>unclassified sequences</taxon>
        <taxon>metagenomes</taxon>
        <taxon>ecological metagenomes</taxon>
    </lineage>
</organism>
<comment type="subcellular location">
    <subcellularLocation>
        <location evidence="1">Membrane</location>
    </subcellularLocation>
</comment>
<keyword evidence="5" id="KW-0653">Protein transport</keyword>
<dbReference type="InterPro" id="IPR001901">
    <property type="entry name" value="Translocase_SecE/Sec61-g"/>
</dbReference>